<sequence>MFVVDETLHRFSVWSSWFGLPGSSLFFGLGHWRTTEARCMTVVSVCSSVSIISPQLLACGLHGAGRKLSGFSQVGTVTNLLTVPVVPNCRVGSRSNGVSSSSFVDVERCTRNAALSSCADVECCINFFPSVEATALSPVEAWNSLLGMRRRATCRLSKGAQSNLQDDWAARGDSRATRGRAALKASLEI</sequence>
<evidence type="ECO:0000313" key="2">
    <source>
        <dbReference type="Proteomes" id="UP001234297"/>
    </source>
</evidence>
<gene>
    <name evidence="1" type="ORF">MRB53_008436</name>
</gene>
<protein>
    <submittedName>
        <fullName evidence="1">Uncharacterized protein</fullName>
    </submittedName>
</protein>
<dbReference type="Proteomes" id="UP001234297">
    <property type="component" value="Chromosome 2"/>
</dbReference>
<proteinExistence type="predicted"/>
<keyword evidence="2" id="KW-1185">Reference proteome</keyword>
<organism evidence="1 2">
    <name type="scientific">Persea americana</name>
    <name type="common">Avocado</name>
    <dbReference type="NCBI Taxonomy" id="3435"/>
    <lineage>
        <taxon>Eukaryota</taxon>
        <taxon>Viridiplantae</taxon>
        <taxon>Streptophyta</taxon>
        <taxon>Embryophyta</taxon>
        <taxon>Tracheophyta</taxon>
        <taxon>Spermatophyta</taxon>
        <taxon>Magnoliopsida</taxon>
        <taxon>Magnoliidae</taxon>
        <taxon>Laurales</taxon>
        <taxon>Lauraceae</taxon>
        <taxon>Persea</taxon>
    </lineage>
</organism>
<comment type="caution">
    <text evidence="1">The sequence shown here is derived from an EMBL/GenBank/DDBJ whole genome shotgun (WGS) entry which is preliminary data.</text>
</comment>
<name>A0ACC2MM39_PERAE</name>
<accession>A0ACC2MM39</accession>
<evidence type="ECO:0000313" key="1">
    <source>
        <dbReference type="EMBL" id="KAJ8646688.1"/>
    </source>
</evidence>
<reference evidence="1 2" key="1">
    <citation type="journal article" date="2022" name="Hortic Res">
        <title>A haplotype resolved chromosomal level avocado genome allows analysis of novel avocado genes.</title>
        <authorList>
            <person name="Nath O."/>
            <person name="Fletcher S.J."/>
            <person name="Hayward A."/>
            <person name="Shaw L.M."/>
            <person name="Masouleh A.K."/>
            <person name="Furtado A."/>
            <person name="Henry R.J."/>
            <person name="Mitter N."/>
        </authorList>
    </citation>
    <scope>NUCLEOTIDE SEQUENCE [LARGE SCALE GENOMIC DNA]</scope>
    <source>
        <strain evidence="2">cv. Hass</strain>
    </source>
</reference>
<dbReference type="EMBL" id="CM056810">
    <property type="protein sequence ID" value="KAJ8646688.1"/>
    <property type="molecule type" value="Genomic_DNA"/>
</dbReference>